<dbReference type="Proteomes" id="UP001358417">
    <property type="component" value="Unassembled WGS sequence"/>
</dbReference>
<sequence>MAPLSQKKRKLQDGMRGKTERPKKRFRKQKAYHSSSEDESDGPEDGFTAVNLDDSGDEAPQKPLSKKPQRSANTSRSEKQPVANDEEEAEDEDPGSGSEAEDNEEGNAEEEGDDEEEDPEEDPSTNRRKTTTKRNDPEAFSTSIAKILSTKLSQSARKDPMLSRSRDAVEASTSLANEKLERKAKAKLRAEKREELERGRIKDVLGLSSGQAGEVAEEEKRLRKVAQRGVVKLFNAVRAAQVQGEQAAKEERRKGTIGVEHRQEKVNEMSKQGFLDLISGGSKASSTPV</sequence>
<dbReference type="PANTHER" id="PTHR13245">
    <property type="entry name" value="RRP15-LIKE PROTEIN"/>
    <property type="match status" value="1"/>
</dbReference>
<feature type="compositionally biased region" description="Basic residues" evidence="2">
    <location>
        <begin position="1"/>
        <end position="10"/>
    </location>
</feature>
<feature type="region of interest" description="Disordered" evidence="2">
    <location>
        <begin position="1"/>
        <end position="181"/>
    </location>
</feature>
<feature type="compositionally biased region" description="Basic and acidic residues" evidence="2">
    <location>
        <begin position="156"/>
        <end position="169"/>
    </location>
</feature>
<dbReference type="AlphaFoldDB" id="A0AAV9N5M9"/>
<proteinExistence type="inferred from homology"/>
<protein>
    <recommendedName>
        <fullName evidence="5">Rrp15p-domain-containing protein</fullName>
    </recommendedName>
</protein>
<evidence type="ECO:0000313" key="4">
    <source>
        <dbReference type="Proteomes" id="UP001358417"/>
    </source>
</evidence>
<feature type="compositionally biased region" description="Polar residues" evidence="2">
    <location>
        <begin position="140"/>
        <end position="155"/>
    </location>
</feature>
<dbReference type="GO" id="GO:0030687">
    <property type="term" value="C:preribosome, large subunit precursor"/>
    <property type="evidence" value="ECO:0007669"/>
    <property type="project" value="TreeGrafter"/>
</dbReference>
<dbReference type="GO" id="GO:0000460">
    <property type="term" value="P:maturation of 5.8S rRNA"/>
    <property type="evidence" value="ECO:0007669"/>
    <property type="project" value="TreeGrafter"/>
</dbReference>
<dbReference type="GeneID" id="89972381"/>
<dbReference type="EMBL" id="JAVRRD010000018">
    <property type="protein sequence ID" value="KAK5050082.1"/>
    <property type="molecule type" value="Genomic_DNA"/>
</dbReference>
<feature type="compositionally biased region" description="Basic and acidic residues" evidence="2">
    <location>
        <begin position="247"/>
        <end position="268"/>
    </location>
</feature>
<name>A0AAV9N5M9_9EURO</name>
<feature type="compositionally biased region" description="Basic and acidic residues" evidence="2">
    <location>
        <begin position="11"/>
        <end position="20"/>
    </location>
</feature>
<dbReference type="PANTHER" id="PTHR13245:SF14">
    <property type="entry name" value="RRP15-LIKE PROTEIN"/>
    <property type="match status" value="1"/>
</dbReference>
<reference evidence="3 4" key="1">
    <citation type="submission" date="2023-08" db="EMBL/GenBank/DDBJ databases">
        <title>Black Yeasts Isolated from many extreme environments.</title>
        <authorList>
            <person name="Coleine C."/>
            <person name="Stajich J.E."/>
            <person name="Selbmann L."/>
        </authorList>
    </citation>
    <scope>NUCLEOTIDE SEQUENCE [LARGE SCALE GENOMIC DNA]</scope>
    <source>
        <strain evidence="3 4">CCFEE 5792</strain>
    </source>
</reference>
<evidence type="ECO:0000256" key="2">
    <source>
        <dbReference type="SAM" id="MobiDB-lite"/>
    </source>
</evidence>
<accession>A0AAV9N5M9</accession>
<dbReference type="GO" id="GO:0000470">
    <property type="term" value="P:maturation of LSU-rRNA"/>
    <property type="evidence" value="ECO:0007669"/>
    <property type="project" value="TreeGrafter"/>
</dbReference>
<feature type="compositionally biased region" description="Basic residues" evidence="2">
    <location>
        <begin position="21"/>
        <end position="31"/>
    </location>
</feature>
<gene>
    <name evidence="3" type="ORF">LTR84_004202</name>
</gene>
<comment type="caution">
    <text evidence="3">The sequence shown here is derived from an EMBL/GenBank/DDBJ whole genome shotgun (WGS) entry which is preliminary data.</text>
</comment>
<dbReference type="RefSeq" id="XP_064704892.1">
    <property type="nucleotide sequence ID" value="XM_064847780.1"/>
</dbReference>
<dbReference type="InterPro" id="IPR012459">
    <property type="entry name" value="Rrp15"/>
</dbReference>
<organism evidence="3 4">
    <name type="scientific">Exophiala bonariae</name>
    <dbReference type="NCBI Taxonomy" id="1690606"/>
    <lineage>
        <taxon>Eukaryota</taxon>
        <taxon>Fungi</taxon>
        <taxon>Dikarya</taxon>
        <taxon>Ascomycota</taxon>
        <taxon>Pezizomycotina</taxon>
        <taxon>Eurotiomycetes</taxon>
        <taxon>Chaetothyriomycetidae</taxon>
        <taxon>Chaetothyriales</taxon>
        <taxon>Herpotrichiellaceae</taxon>
        <taxon>Exophiala</taxon>
    </lineage>
</organism>
<feature type="region of interest" description="Disordered" evidence="2">
    <location>
        <begin position="242"/>
        <end position="289"/>
    </location>
</feature>
<keyword evidence="4" id="KW-1185">Reference proteome</keyword>
<evidence type="ECO:0000313" key="3">
    <source>
        <dbReference type="EMBL" id="KAK5050082.1"/>
    </source>
</evidence>
<evidence type="ECO:0008006" key="5">
    <source>
        <dbReference type="Google" id="ProtNLM"/>
    </source>
</evidence>
<comment type="similarity">
    <text evidence="1">Belongs to the RRP15 family.</text>
</comment>
<evidence type="ECO:0000256" key="1">
    <source>
        <dbReference type="ARBA" id="ARBA00007462"/>
    </source>
</evidence>
<dbReference type="Pfam" id="PF07890">
    <property type="entry name" value="Rrp15p"/>
    <property type="match status" value="1"/>
</dbReference>
<feature type="compositionally biased region" description="Acidic residues" evidence="2">
    <location>
        <begin position="84"/>
        <end position="123"/>
    </location>
</feature>